<reference evidence="2" key="2">
    <citation type="submission" date="2020-09" db="EMBL/GenBank/DDBJ databases">
        <authorList>
            <person name="Sun Q."/>
            <person name="Ohkuma M."/>
        </authorList>
    </citation>
    <scope>NUCLEOTIDE SEQUENCE</scope>
    <source>
        <strain evidence="2">JCM 13064</strain>
    </source>
</reference>
<dbReference type="Proteomes" id="UP000645217">
    <property type="component" value="Unassembled WGS sequence"/>
</dbReference>
<reference evidence="2" key="1">
    <citation type="journal article" date="2014" name="Int. J. Syst. Evol. Microbiol.">
        <title>Complete genome sequence of Corynebacterium casei LMG S-19264T (=DSM 44701T), isolated from a smear-ripened cheese.</title>
        <authorList>
            <consortium name="US DOE Joint Genome Institute (JGI-PGF)"/>
            <person name="Walter F."/>
            <person name="Albersmeier A."/>
            <person name="Kalinowski J."/>
            <person name="Ruckert C."/>
        </authorList>
    </citation>
    <scope>NUCLEOTIDE SEQUENCE</scope>
    <source>
        <strain evidence="2">JCM 13064</strain>
    </source>
</reference>
<organism evidence="2 3">
    <name type="scientific">Sphaerisporangium melleum</name>
    <dbReference type="NCBI Taxonomy" id="321316"/>
    <lineage>
        <taxon>Bacteria</taxon>
        <taxon>Bacillati</taxon>
        <taxon>Actinomycetota</taxon>
        <taxon>Actinomycetes</taxon>
        <taxon>Streptosporangiales</taxon>
        <taxon>Streptosporangiaceae</taxon>
        <taxon>Sphaerisporangium</taxon>
    </lineage>
</organism>
<sequence length="82" mass="9271">MPHDAARAESPAFTSGRGARQYLEIHDRDGRPIIVGNRTRGWHDGQYDEHRYHGHGLFHRGMMSHAIAHADPAFFTPVRRGG</sequence>
<dbReference type="EMBL" id="BMNT01000008">
    <property type="protein sequence ID" value="GGK76433.1"/>
    <property type="molecule type" value="Genomic_DNA"/>
</dbReference>
<evidence type="ECO:0000256" key="1">
    <source>
        <dbReference type="SAM" id="MobiDB-lite"/>
    </source>
</evidence>
<accession>A0A917QXM2</accession>
<evidence type="ECO:0000313" key="3">
    <source>
        <dbReference type="Proteomes" id="UP000645217"/>
    </source>
</evidence>
<name>A0A917QXM2_9ACTN</name>
<dbReference type="RefSeq" id="WP_189162571.1">
    <property type="nucleotide sequence ID" value="NZ_BMNT01000008.1"/>
</dbReference>
<feature type="region of interest" description="Disordered" evidence="1">
    <location>
        <begin position="1"/>
        <end position="21"/>
    </location>
</feature>
<proteinExistence type="predicted"/>
<keyword evidence="3" id="KW-1185">Reference proteome</keyword>
<dbReference type="AlphaFoldDB" id="A0A917QXM2"/>
<gene>
    <name evidence="2" type="ORF">GCM10007964_18990</name>
</gene>
<protein>
    <submittedName>
        <fullName evidence="2">Uncharacterized protein</fullName>
    </submittedName>
</protein>
<evidence type="ECO:0000313" key="2">
    <source>
        <dbReference type="EMBL" id="GGK76433.1"/>
    </source>
</evidence>
<comment type="caution">
    <text evidence="2">The sequence shown here is derived from an EMBL/GenBank/DDBJ whole genome shotgun (WGS) entry which is preliminary data.</text>
</comment>